<dbReference type="AlphaFoldDB" id="A0A7R9BSK4"/>
<organism evidence="3">
    <name type="scientific">Notodromas monacha</name>
    <dbReference type="NCBI Taxonomy" id="399045"/>
    <lineage>
        <taxon>Eukaryota</taxon>
        <taxon>Metazoa</taxon>
        <taxon>Ecdysozoa</taxon>
        <taxon>Arthropoda</taxon>
        <taxon>Crustacea</taxon>
        <taxon>Oligostraca</taxon>
        <taxon>Ostracoda</taxon>
        <taxon>Podocopa</taxon>
        <taxon>Podocopida</taxon>
        <taxon>Cypridocopina</taxon>
        <taxon>Cypridoidea</taxon>
        <taxon>Cyprididae</taxon>
        <taxon>Notodromas</taxon>
    </lineage>
</organism>
<feature type="transmembrane region" description="Helical" evidence="2">
    <location>
        <begin position="176"/>
        <end position="200"/>
    </location>
</feature>
<dbReference type="Proteomes" id="UP000678499">
    <property type="component" value="Unassembled WGS sequence"/>
</dbReference>
<keyword evidence="2" id="KW-0472">Membrane</keyword>
<dbReference type="GO" id="GO:0005886">
    <property type="term" value="C:plasma membrane"/>
    <property type="evidence" value="ECO:0007669"/>
    <property type="project" value="TreeGrafter"/>
</dbReference>
<dbReference type="GO" id="GO:0035159">
    <property type="term" value="P:regulation of tube length, open tracheal system"/>
    <property type="evidence" value="ECO:0007669"/>
    <property type="project" value="TreeGrafter"/>
</dbReference>
<feature type="compositionally biased region" description="Polar residues" evidence="1">
    <location>
        <begin position="256"/>
        <end position="274"/>
    </location>
</feature>
<accession>A0A7R9BSK4</accession>
<protein>
    <submittedName>
        <fullName evidence="3">Uncharacterized protein</fullName>
    </submittedName>
</protein>
<proteinExistence type="predicted"/>
<keyword evidence="2" id="KW-1133">Transmembrane helix</keyword>
<feature type="transmembrane region" description="Helical" evidence="2">
    <location>
        <begin position="116"/>
        <end position="138"/>
    </location>
</feature>
<evidence type="ECO:0000256" key="2">
    <source>
        <dbReference type="SAM" id="Phobius"/>
    </source>
</evidence>
<name>A0A7R9BSK4_9CRUS</name>
<dbReference type="EMBL" id="OA884452">
    <property type="protein sequence ID" value="CAD7280808.1"/>
    <property type="molecule type" value="Genomic_DNA"/>
</dbReference>
<reference evidence="3" key="1">
    <citation type="submission" date="2020-11" db="EMBL/GenBank/DDBJ databases">
        <authorList>
            <person name="Tran Van P."/>
        </authorList>
    </citation>
    <scope>NUCLEOTIDE SEQUENCE</scope>
</reference>
<dbReference type="PANTHER" id="PTHR36694">
    <property type="entry name" value="PASIFLORA 1, ISOFORM A-RELATED"/>
    <property type="match status" value="1"/>
</dbReference>
<dbReference type="PANTHER" id="PTHR36694:SF4">
    <property type="entry name" value="LD42595P"/>
    <property type="match status" value="1"/>
</dbReference>
<dbReference type="EMBL" id="CAJPEX010002415">
    <property type="protein sequence ID" value="CAG0920960.1"/>
    <property type="molecule type" value="Genomic_DNA"/>
</dbReference>
<evidence type="ECO:0000313" key="4">
    <source>
        <dbReference type="Proteomes" id="UP000678499"/>
    </source>
</evidence>
<keyword evidence="2" id="KW-0812">Transmembrane</keyword>
<evidence type="ECO:0000313" key="3">
    <source>
        <dbReference type="EMBL" id="CAD7280808.1"/>
    </source>
</evidence>
<dbReference type="GO" id="GO:0019991">
    <property type="term" value="P:septate junction assembly"/>
    <property type="evidence" value="ECO:0007669"/>
    <property type="project" value="TreeGrafter"/>
</dbReference>
<sequence length="274" mass="30679">MPLSHGHAPSRHSISTIGTQSLHSLYSTRSSRTVKSSKLDKWKRPLIDPDIFDLQKGAWIMGLFSLFLSMFTVATAIFDIYCLAMAEPGTSHYGYYIISFEFVYAGNPNVRNSLIVFALFSLLLGAALFVTTVILLAALRKEEELKMIPWLFCMLGFIGWRLFATMYASVVNDMIFSYHRTMCVLWVLFILASAVGWIVVYSQHMDLRDLTRLEDVAKLKRSTISSLNTSYANQSISLSIAGSVPSSRPITPRDVTPQTSQPPAHNVSMSTDIM</sequence>
<dbReference type="OrthoDB" id="6351228at2759"/>
<evidence type="ECO:0000256" key="1">
    <source>
        <dbReference type="SAM" id="MobiDB-lite"/>
    </source>
</evidence>
<feature type="transmembrane region" description="Helical" evidence="2">
    <location>
        <begin position="150"/>
        <end position="170"/>
    </location>
</feature>
<keyword evidence="4" id="KW-1185">Reference proteome</keyword>
<feature type="region of interest" description="Disordered" evidence="1">
    <location>
        <begin position="242"/>
        <end position="274"/>
    </location>
</feature>
<feature type="transmembrane region" description="Helical" evidence="2">
    <location>
        <begin position="58"/>
        <end position="81"/>
    </location>
</feature>
<gene>
    <name evidence="3" type="ORF">NMOB1V02_LOCUS8465</name>
</gene>
<dbReference type="GO" id="GO:0060857">
    <property type="term" value="P:establishment of glial blood-brain barrier"/>
    <property type="evidence" value="ECO:0007669"/>
    <property type="project" value="TreeGrafter"/>
</dbReference>